<evidence type="ECO:0000313" key="8">
    <source>
        <dbReference type="RefSeq" id="XP_003748201.1"/>
    </source>
</evidence>
<evidence type="ECO:0000256" key="3">
    <source>
        <dbReference type="ARBA" id="ARBA00022576"/>
    </source>
</evidence>
<dbReference type="EC" id="2.6.1.16" evidence="2"/>
<proteinExistence type="predicted"/>
<evidence type="ECO:0000256" key="2">
    <source>
        <dbReference type="ARBA" id="ARBA00012916"/>
    </source>
</evidence>
<evidence type="ECO:0000256" key="5">
    <source>
        <dbReference type="ARBA" id="ARBA00022962"/>
    </source>
</evidence>
<name>A0AAJ6QYP5_9ACAR</name>
<dbReference type="PANTHER" id="PTHR10937">
    <property type="entry name" value="GLUCOSAMINE--FRUCTOSE-6-PHOSPHATE AMINOTRANSFERASE, ISOMERIZING"/>
    <property type="match status" value="1"/>
</dbReference>
<dbReference type="Proteomes" id="UP000694867">
    <property type="component" value="Unplaced"/>
</dbReference>
<dbReference type="RefSeq" id="XP_003748201.1">
    <property type="nucleotide sequence ID" value="XM_003748153.1"/>
</dbReference>
<protein>
    <recommendedName>
        <fullName evidence="2">glutamine--fructose-6-phosphate transaminase (isomerizing)</fullName>
        <ecNumber evidence="2">2.6.1.16</ecNumber>
    </recommendedName>
</protein>
<evidence type="ECO:0000259" key="6">
    <source>
        <dbReference type="PROSITE" id="PS51278"/>
    </source>
</evidence>
<accession>A0AAJ6QYP5</accession>
<dbReference type="GeneID" id="100906759"/>
<dbReference type="AlphaFoldDB" id="A0AAJ6QYP5"/>
<keyword evidence="3" id="KW-0032">Aminotransferase</keyword>
<dbReference type="PROSITE" id="PS51278">
    <property type="entry name" value="GATASE_TYPE_2"/>
    <property type="match status" value="1"/>
</dbReference>
<dbReference type="GO" id="GO:0006487">
    <property type="term" value="P:protein N-linked glycosylation"/>
    <property type="evidence" value="ECO:0007669"/>
    <property type="project" value="TreeGrafter"/>
</dbReference>
<dbReference type="PANTHER" id="PTHR10937:SF0">
    <property type="entry name" value="GLUTAMINE--FRUCTOSE-6-PHOSPHATE TRANSAMINASE (ISOMERIZING)"/>
    <property type="match status" value="1"/>
</dbReference>
<dbReference type="InterPro" id="IPR017932">
    <property type="entry name" value="GATase_2_dom"/>
</dbReference>
<sequence>MCGIFAYLNYLEPKTQREILECLIRGLKRLEYRGYDSSGIAFCGGPKDNQVKVIRKEGKVAVLENAVFESEEIDFDRTLDSHLGIAHTRWATHGAPSDRNSHPQRSDVSNGWWMKILFTE</sequence>
<reference evidence="8" key="1">
    <citation type="submission" date="2025-08" db="UniProtKB">
        <authorList>
            <consortium name="RefSeq"/>
        </authorList>
    </citation>
    <scope>IDENTIFICATION</scope>
</reference>
<dbReference type="Gene3D" id="3.60.20.10">
    <property type="entry name" value="Glutamine Phosphoribosylpyrophosphate, subunit 1, domain 1"/>
    <property type="match status" value="1"/>
</dbReference>
<evidence type="ECO:0000256" key="4">
    <source>
        <dbReference type="ARBA" id="ARBA00022679"/>
    </source>
</evidence>
<keyword evidence="4" id="KW-0808">Transferase</keyword>
<dbReference type="GO" id="GO:0004360">
    <property type="term" value="F:glutamine-fructose-6-phosphate transaminase (isomerizing) activity"/>
    <property type="evidence" value="ECO:0007669"/>
    <property type="project" value="UniProtKB-EC"/>
</dbReference>
<evidence type="ECO:0000256" key="1">
    <source>
        <dbReference type="ARBA" id="ARBA00001031"/>
    </source>
</evidence>
<keyword evidence="7" id="KW-1185">Reference proteome</keyword>
<dbReference type="GO" id="GO:0006002">
    <property type="term" value="P:fructose 6-phosphate metabolic process"/>
    <property type="evidence" value="ECO:0007669"/>
    <property type="project" value="TreeGrafter"/>
</dbReference>
<evidence type="ECO:0000313" key="7">
    <source>
        <dbReference type="Proteomes" id="UP000694867"/>
    </source>
</evidence>
<comment type="catalytic activity">
    <reaction evidence="1">
        <text>D-fructose 6-phosphate + L-glutamine = D-glucosamine 6-phosphate + L-glutamate</text>
        <dbReference type="Rhea" id="RHEA:13237"/>
        <dbReference type="ChEBI" id="CHEBI:29985"/>
        <dbReference type="ChEBI" id="CHEBI:58359"/>
        <dbReference type="ChEBI" id="CHEBI:58725"/>
        <dbReference type="ChEBI" id="CHEBI:61527"/>
        <dbReference type="EC" id="2.6.1.16"/>
    </reaction>
</comment>
<dbReference type="KEGG" id="goe:100906759"/>
<dbReference type="SUPFAM" id="SSF56235">
    <property type="entry name" value="N-terminal nucleophile aminohydrolases (Ntn hydrolases)"/>
    <property type="match status" value="1"/>
</dbReference>
<dbReference type="InterPro" id="IPR029055">
    <property type="entry name" value="Ntn_hydrolases_N"/>
</dbReference>
<organism evidence="7 8">
    <name type="scientific">Galendromus occidentalis</name>
    <name type="common">western predatory mite</name>
    <dbReference type="NCBI Taxonomy" id="34638"/>
    <lineage>
        <taxon>Eukaryota</taxon>
        <taxon>Metazoa</taxon>
        <taxon>Ecdysozoa</taxon>
        <taxon>Arthropoda</taxon>
        <taxon>Chelicerata</taxon>
        <taxon>Arachnida</taxon>
        <taxon>Acari</taxon>
        <taxon>Parasitiformes</taxon>
        <taxon>Mesostigmata</taxon>
        <taxon>Gamasina</taxon>
        <taxon>Phytoseioidea</taxon>
        <taxon>Phytoseiidae</taxon>
        <taxon>Typhlodrominae</taxon>
        <taxon>Galendromus</taxon>
    </lineage>
</organism>
<keyword evidence="5" id="KW-0315">Glutamine amidotransferase</keyword>
<gene>
    <name evidence="8" type="primary">LOC100906759</name>
</gene>
<dbReference type="GO" id="GO:0006047">
    <property type="term" value="P:UDP-N-acetylglucosamine metabolic process"/>
    <property type="evidence" value="ECO:0007669"/>
    <property type="project" value="TreeGrafter"/>
</dbReference>
<feature type="domain" description="Glutamine amidotransferase type-2" evidence="6">
    <location>
        <begin position="2"/>
        <end position="120"/>
    </location>
</feature>